<reference evidence="7 8" key="1">
    <citation type="submission" date="2018-04" db="EMBL/GenBank/DDBJ databases">
        <title>The genome of golden apple snail Pomacea canaliculata provides insight into stress tolerance and invasive adaptation.</title>
        <authorList>
            <person name="Liu C."/>
            <person name="Liu B."/>
            <person name="Ren Y."/>
            <person name="Zhang Y."/>
            <person name="Wang H."/>
            <person name="Li S."/>
            <person name="Jiang F."/>
            <person name="Yin L."/>
            <person name="Zhang G."/>
            <person name="Qian W."/>
            <person name="Fan W."/>
        </authorList>
    </citation>
    <scope>NUCLEOTIDE SEQUENCE [LARGE SCALE GENOMIC DNA]</scope>
    <source>
        <strain evidence="7">SZHN2017</strain>
        <tissue evidence="7">Muscle</tissue>
    </source>
</reference>
<dbReference type="OrthoDB" id="1918044at2759"/>
<sequence length="556" mass="64297">MHSTEVKKYSEQEILLNTTWFIKNEYFGNKLVPVAHGKRNHQRYPLEESDHFETRRINATNRGLESNVDALPSQTHSDKGTLKQGMTESIIRAMSCSSGSSMQELYYQSRFNPFDRDFHLEEDHFSDNPESNLFDRKNSSPTSISSCLDSGDIINNDHEYSQESDEGQVTFAELGLAEDHFSHPEGHFGLSKTEELELAISNCKELIIAAPTNSDRQKNLVSKLIQLRIKLQEIKEGPAPVEPNMLIVMGHVFKKKTSHSSKYYCEKCNKVIWGMLQEWHRCIECGYRCHDKCVQLITRTCAIVKVKENPAFIYDLCPRNPKGLAAQDFRCAECRMHISGSDGMEARLCEYNGRYYCEMCHWNDLMYIPAQILHNWDFEKRKVCRASKQFLKLMRTKPVIRVQDVNPMLFNYVEQLRDIKHLREELLIMKKYILACPAAMAAKLLLQLSSWPHFVECSDRYSVQDLLDSDDSLIPDLVQVHSSWAQHIKTECQVCQGRGFVCELCSEKEVLFPFDNTAVVCCSCSNVMHRICFAQKGVCQRCERRKKRQQDHVETL</sequence>
<keyword evidence="4" id="KW-0862">Zinc</keyword>
<dbReference type="Pfam" id="PF00130">
    <property type="entry name" value="C1_1"/>
    <property type="match status" value="1"/>
</dbReference>
<dbReference type="InterPro" id="IPR025258">
    <property type="entry name" value="RH_dom"/>
</dbReference>
<evidence type="ECO:0000256" key="5">
    <source>
        <dbReference type="ARBA" id="ARBA00029450"/>
    </source>
</evidence>
<dbReference type="SUPFAM" id="SSF57184">
    <property type="entry name" value="Growth factor receptor domain"/>
    <property type="match status" value="1"/>
</dbReference>
<evidence type="ECO:0000256" key="2">
    <source>
        <dbReference type="ARBA" id="ARBA00022737"/>
    </source>
</evidence>
<dbReference type="PANTHER" id="PTHR12326:SF3">
    <property type="entry name" value="DIFFERENTIALLY EXPRESSED IN FDCP 8 HOMOLOG"/>
    <property type="match status" value="1"/>
</dbReference>
<dbReference type="InterPro" id="IPR047983">
    <property type="entry name" value="DEF8_C1"/>
</dbReference>
<evidence type="ECO:0000259" key="6">
    <source>
        <dbReference type="PROSITE" id="PS50081"/>
    </source>
</evidence>
<keyword evidence="1" id="KW-0479">Metal-binding</keyword>
<comment type="caution">
    <text evidence="7">The sequence shown here is derived from an EMBL/GenBank/DDBJ whole genome shotgun (WGS) entry which is preliminary data.</text>
</comment>
<dbReference type="InterPro" id="IPR046349">
    <property type="entry name" value="C1-like_sf"/>
</dbReference>
<feature type="domain" description="Phorbol-ester/DAG-type" evidence="6">
    <location>
        <begin position="250"/>
        <end position="301"/>
    </location>
</feature>
<proteinExistence type="inferred from homology"/>
<evidence type="ECO:0000256" key="3">
    <source>
        <dbReference type="ARBA" id="ARBA00022771"/>
    </source>
</evidence>
<dbReference type="SMART" id="SM00109">
    <property type="entry name" value="C1"/>
    <property type="match status" value="1"/>
</dbReference>
<dbReference type="InterPro" id="IPR009030">
    <property type="entry name" value="Growth_fac_rcpt_cys_sf"/>
</dbReference>
<name>A0A2T7PIU4_POMCA</name>
<keyword evidence="3" id="KW-0863">Zinc-finger</keyword>
<evidence type="ECO:0000256" key="4">
    <source>
        <dbReference type="ARBA" id="ARBA00022833"/>
    </source>
</evidence>
<evidence type="ECO:0000313" key="8">
    <source>
        <dbReference type="Proteomes" id="UP000245119"/>
    </source>
</evidence>
<dbReference type="GO" id="GO:0008270">
    <property type="term" value="F:zinc ion binding"/>
    <property type="evidence" value="ECO:0007669"/>
    <property type="project" value="UniProtKB-KW"/>
</dbReference>
<gene>
    <name evidence="7" type="ORF">C0Q70_04599</name>
</gene>
<dbReference type="AlphaFoldDB" id="A0A2T7PIU4"/>
<dbReference type="PROSITE" id="PS50081">
    <property type="entry name" value="ZF_DAG_PE_2"/>
    <property type="match status" value="1"/>
</dbReference>
<dbReference type="SMART" id="SM01175">
    <property type="entry name" value="DUF4206"/>
    <property type="match status" value="1"/>
</dbReference>
<dbReference type="CDD" id="cd20819">
    <property type="entry name" value="C1_DEF8"/>
    <property type="match status" value="1"/>
</dbReference>
<keyword evidence="8" id="KW-1185">Reference proteome</keyword>
<dbReference type="EMBL" id="PZQS01000003">
    <property type="protein sequence ID" value="PVD33345.1"/>
    <property type="molecule type" value="Genomic_DNA"/>
</dbReference>
<comment type="similarity">
    <text evidence="5">Belongs to the DEF8 family.</text>
</comment>
<dbReference type="Gene3D" id="3.30.60.20">
    <property type="match status" value="1"/>
</dbReference>
<evidence type="ECO:0000313" key="7">
    <source>
        <dbReference type="EMBL" id="PVD33345.1"/>
    </source>
</evidence>
<keyword evidence="2" id="KW-0677">Repeat</keyword>
<dbReference type="PROSITE" id="PS00479">
    <property type="entry name" value="ZF_DAG_PE_1"/>
    <property type="match status" value="1"/>
</dbReference>
<dbReference type="Pfam" id="PF13901">
    <property type="entry name" value="RH_dom"/>
    <property type="match status" value="1"/>
</dbReference>
<protein>
    <recommendedName>
        <fullName evidence="6">Phorbol-ester/DAG-type domain-containing protein</fullName>
    </recommendedName>
</protein>
<dbReference type="STRING" id="400727.A0A2T7PIU4"/>
<accession>A0A2T7PIU4</accession>
<dbReference type="Proteomes" id="UP000245119">
    <property type="component" value="Linkage Group LG3"/>
</dbReference>
<evidence type="ECO:0000256" key="1">
    <source>
        <dbReference type="ARBA" id="ARBA00022723"/>
    </source>
</evidence>
<dbReference type="PANTHER" id="PTHR12326">
    <property type="entry name" value="PLECKSTRIN HOMOLOGY DOMAIN CONTAINING PROTEIN"/>
    <property type="match status" value="1"/>
</dbReference>
<dbReference type="SUPFAM" id="SSF57889">
    <property type="entry name" value="Cysteine-rich domain"/>
    <property type="match status" value="1"/>
</dbReference>
<dbReference type="InterPro" id="IPR002219">
    <property type="entry name" value="PKC_DAG/PE"/>
</dbReference>
<organism evidence="7 8">
    <name type="scientific">Pomacea canaliculata</name>
    <name type="common">Golden apple snail</name>
    <dbReference type="NCBI Taxonomy" id="400727"/>
    <lineage>
        <taxon>Eukaryota</taxon>
        <taxon>Metazoa</taxon>
        <taxon>Spiralia</taxon>
        <taxon>Lophotrochozoa</taxon>
        <taxon>Mollusca</taxon>
        <taxon>Gastropoda</taxon>
        <taxon>Caenogastropoda</taxon>
        <taxon>Architaenioglossa</taxon>
        <taxon>Ampullarioidea</taxon>
        <taxon>Ampullariidae</taxon>
        <taxon>Pomacea</taxon>
    </lineage>
</organism>
<dbReference type="InterPro" id="IPR051366">
    <property type="entry name" value="DEF8"/>
</dbReference>